<protein>
    <submittedName>
        <fullName evidence="2">DUF1801 domain-containing protein</fullName>
    </submittedName>
</protein>
<dbReference type="InterPro" id="IPR014922">
    <property type="entry name" value="YdhG-like"/>
</dbReference>
<dbReference type="SUPFAM" id="SSF159888">
    <property type="entry name" value="YdhG-like"/>
    <property type="match status" value="1"/>
</dbReference>
<sequence>MSDLKHARKAEILALRDIVRSADERLVEGIKWNAPSYGYDDDRITFRLHPKDIVQVIFHRGAKKRTDAFVFEDETGLLEWLAEDRAVVAFADEADMRKKKAKLVKLVRHWMEATC</sequence>
<evidence type="ECO:0000259" key="1">
    <source>
        <dbReference type="Pfam" id="PF08818"/>
    </source>
</evidence>
<dbReference type="Proteomes" id="UP000739538">
    <property type="component" value="Unassembled WGS sequence"/>
</dbReference>
<dbReference type="EMBL" id="JAGQHS010000181">
    <property type="protein sequence ID" value="MCA9758525.1"/>
    <property type="molecule type" value="Genomic_DNA"/>
</dbReference>
<proteinExistence type="predicted"/>
<reference evidence="2" key="1">
    <citation type="submission" date="2020-04" db="EMBL/GenBank/DDBJ databases">
        <authorList>
            <person name="Zhang T."/>
        </authorList>
    </citation>
    <scope>NUCLEOTIDE SEQUENCE</scope>
    <source>
        <strain evidence="2">HKST-UBA02</strain>
    </source>
</reference>
<name>A0A956SFC5_UNCEI</name>
<dbReference type="Pfam" id="PF08818">
    <property type="entry name" value="DUF1801"/>
    <property type="match status" value="1"/>
</dbReference>
<accession>A0A956SFC5</accession>
<gene>
    <name evidence="2" type="ORF">KDA27_22200</name>
</gene>
<evidence type="ECO:0000313" key="3">
    <source>
        <dbReference type="Proteomes" id="UP000739538"/>
    </source>
</evidence>
<feature type="domain" description="YdhG-like" evidence="1">
    <location>
        <begin position="8"/>
        <end position="111"/>
    </location>
</feature>
<evidence type="ECO:0000313" key="2">
    <source>
        <dbReference type="EMBL" id="MCA9758525.1"/>
    </source>
</evidence>
<organism evidence="2 3">
    <name type="scientific">Eiseniibacteriota bacterium</name>
    <dbReference type="NCBI Taxonomy" id="2212470"/>
    <lineage>
        <taxon>Bacteria</taxon>
        <taxon>Candidatus Eiseniibacteriota</taxon>
    </lineage>
</organism>
<comment type="caution">
    <text evidence="2">The sequence shown here is derived from an EMBL/GenBank/DDBJ whole genome shotgun (WGS) entry which is preliminary data.</text>
</comment>
<dbReference type="AlphaFoldDB" id="A0A956SFC5"/>
<reference evidence="2" key="2">
    <citation type="journal article" date="2021" name="Microbiome">
        <title>Successional dynamics and alternative stable states in a saline activated sludge microbial community over 9 years.</title>
        <authorList>
            <person name="Wang Y."/>
            <person name="Ye J."/>
            <person name="Ju F."/>
            <person name="Liu L."/>
            <person name="Boyd J.A."/>
            <person name="Deng Y."/>
            <person name="Parks D.H."/>
            <person name="Jiang X."/>
            <person name="Yin X."/>
            <person name="Woodcroft B.J."/>
            <person name="Tyson G.W."/>
            <person name="Hugenholtz P."/>
            <person name="Polz M.F."/>
            <person name="Zhang T."/>
        </authorList>
    </citation>
    <scope>NUCLEOTIDE SEQUENCE</scope>
    <source>
        <strain evidence="2">HKST-UBA02</strain>
    </source>
</reference>